<evidence type="ECO:0000313" key="1">
    <source>
        <dbReference type="EMBL" id="CEK52433.1"/>
    </source>
</evidence>
<dbReference type="AlphaFoldDB" id="A0A0B6Y8K8"/>
<protein>
    <submittedName>
        <fullName evidence="1">Uncharacterized protein</fullName>
    </submittedName>
</protein>
<name>A0A0B6Y8K8_9EUPU</name>
<proteinExistence type="predicted"/>
<gene>
    <name evidence="1" type="primary">ORF16785</name>
</gene>
<sequence length="56" mass="6320">MPQLELKRHEIIKSIICVVCSCYLLGAQLKILSSEKMEMSSTKLPSWRSNAGWLAP</sequence>
<dbReference type="EMBL" id="HACG01005568">
    <property type="protein sequence ID" value="CEK52433.1"/>
    <property type="molecule type" value="Transcribed_RNA"/>
</dbReference>
<accession>A0A0B6Y8K8</accession>
<organism evidence="1">
    <name type="scientific">Arion vulgaris</name>
    <dbReference type="NCBI Taxonomy" id="1028688"/>
    <lineage>
        <taxon>Eukaryota</taxon>
        <taxon>Metazoa</taxon>
        <taxon>Spiralia</taxon>
        <taxon>Lophotrochozoa</taxon>
        <taxon>Mollusca</taxon>
        <taxon>Gastropoda</taxon>
        <taxon>Heterobranchia</taxon>
        <taxon>Euthyneura</taxon>
        <taxon>Panpulmonata</taxon>
        <taxon>Eupulmonata</taxon>
        <taxon>Stylommatophora</taxon>
        <taxon>Helicina</taxon>
        <taxon>Arionoidea</taxon>
        <taxon>Arionidae</taxon>
        <taxon>Arion</taxon>
    </lineage>
</organism>
<reference evidence="1" key="1">
    <citation type="submission" date="2014-12" db="EMBL/GenBank/DDBJ databases">
        <title>Insight into the proteome of Arion vulgaris.</title>
        <authorList>
            <person name="Aradska J."/>
            <person name="Bulat T."/>
            <person name="Smidak R."/>
            <person name="Sarate P."/>
            <person name="Gangsoo J."/>
            <person name="Sialana F."/>
            <person name="Bilban M."/>
            <person name="Lubec G."/>
        </authorList>
    </citation>
    <scope>NUCLEOTIDE SEQUENCE</scope>
    <source>
        <tissue evidence="1">Skin</tissue>
    </source>
</reference>